<keyword evidence="2" id="KW-0012">Acyltransferase</keyword>
<reference evidence="5 6" key="1">
    <citation type="submission" date="2020-07" db="EMBL/GenBank/DDBJ databases">
        <title>MOT database genomes.</title>
        <authorList>
            <person name="Joseph S."/>
            <person name="Aduse-Opoku J."/>
            <person name="Hashim A."/>
            <person name="Wade W."/>
            <person name="Curtis M."/>
        </authorList>
    </citation>
    <scope>NUCLEOTIDE SEQUENCE [LARGE SCALE GENOMIC DNA]</scope>
    <source>
        <strain evidence="5 6">DSM 100099</strain>
    </source>
</reference>
<dbReference type="PROSITE" id="PS51186">
    <property type="entry name" value="GNAT"/>
    <property type="match status" value="1"/>
</dbReference>
<dbReference type="InterPro" id="IPR016181">
    <property type="entry name" value="Acyl_CoA_acyltransferase"/>
</dbReference>
<dbReference type="GO" id="GO:0016747">
    <property type="term" value="F:acyltransferase activity, transferring groups other than amino-acyl groups"/>
    <property type="evidence" value="ECO:0007669"/>
    <property type="project" value="InterPro"/>
</dbReference>
<proteinExistence type="predicted"/>
<evidence type="ECO:0000313" key="5">
    <source>
        <dbReference type="EMBL" id="NYS93132.1"/>
    </source>
</evidence>
<dbReference type="EMBL" id="JACBYE010000010">
    <property type="protein sequence ID" value="NYS93132.1"/>
    <property type="molecule type" value="Genomic_DNA"/>
</dbReference>
<organism evidence="5 6">
    <name type="scientific">Sanguibacter inulinus</name>
    <dbReference type="NCBI Taxonomy" id="60922"/>
    <lineage>
        <taxon>Bacteria</taxon>
        <taxon>Bacillati</taxon>
        <taxon>Actinomycetota</taxon>
        <taxon>Actinomycetes</taxon>
        <taxon>Micrococcales</taxon>
        <taxon>Sanguibacteraceae</taxon>
        <taxon>Sanguibacter</taxon>
    </lineage>
</organism>
<comment type="caution">
    <text evidence="5">The sequence shown here is derived from an EMBL/GenBank/DDBJ whole genome shotgun (WGS) entry which is preliminary data.</text>
</comment>
<gene>
    <name evidence="5" type="ORF">HZZ10_06260</name>
</gene>
<dbReference type="CDD" id="cd04301">
    <property type="entry name" value="NAT_SF"/>
    <property type="match status" value="1"/>
</dbReference>
<protein>
    <submittedName>
        <fullName evidence="5">GNAT family N-acetyltransferase</fullName>
    </submittedName>
</protein>
<dbReference type="InterPro" id="IPR000182">
    <property type="entry name" value="GNAT_dom"/>
</dbReference>
<dbReference type="PANTHER" id="PTHR43877">
    <property type="entry name" value="AMINOALKYLPHOSPHONATE N-ACETYLTRANSFERASE-RELATED-RELATED"/>
    <property type="match status" value="1"/>
</dbReference>
<dbReference type="Pfam" id="PF00583">
    <property type="entry name" value="Acetyltransf_1"/>
    <property type="match status" value="1"/>
</dbReference>
<feature type="domain" description="N-acetyltransferase" evidence="4">
    <location>
        <begin position="6"/>
        <end position="165"/>
    </location>
</feature>
<evidence type="ECO:0000256" key="1">
    <source>
        <dbReference type="ARBA" id="ARBA00022679"/>
    </source>
</evidence>
<keyword evidence="1 5" id="KW-0808">Transferase</keyword>
<name>A0A853ETU9_9MICO</name>
<dbReference type="PANTHER" id="PTHR43877:SF2">
    <property type="entry name" value="AMINOALKYLPHOSPHONATE N-ACETYLTRANSFERASE-RELATED"/>
    <property type="match status" value="1"/>
</dbReference>
<dbReference type="Gene3D" id="3.40.630.30">
    <property type="match status" value="1"/>
</dbReference>
<dbReference type="SUPFAM" id="SSF55729">
    <property type="entry name" value="Acyl-CoA N-acyltransferases (Nat)"/>
    <property type="match status" value="1"/>
</dbReference>
<sequence>MGPTDLAVEQGTPDDVTQAVALLDGARRWLHERSIDQWRHAIPAEVVLGDAERGELFVVRDQSGLQAIITVTDHDAETWGTDTAPALYVHRLAVAQASRGRGLGHELLSWASARAADQRKTFVRLDCTDDNHGLRRFYESQGFQHVRDTTVTAPGSTRVLGSSLYQRAVASPDRGPGRHGDERSDARRT</sequence>
<accession>A0A853ETU9</accession>
<evidence type="ECO:0000256" key="3">
    <source>
        <dbReference type="SAM" id="MobiDB-lite"/>
    </source>
</evidence>
<dbReference type="InterPro" id="IPR050832">
    <property type="entry name" value="Bact_Acetyltransf"/>
</dbReference>
<feature type="compositionally biased region" description="Basic and acidic residues" evidence="3">
    <location>
        <begin position="175"/>
        <end position="189"/>
    </location>
</feature>
<evidence type="ECO:0000256" key="2">
    <source>
        <dbReference type="ARBA" id="ARBA00023315"/>
    </source>
</evidence>
<keyword evidence="6" id="KW-1185">Reference proteome</keyword>
<evidence type="ECO:0000259" key="4">
    <source>
        <dbReference type="PROSITE" id="PS51186"/>
    </source>
</evidence>
<dbReference type="RefSeq" id="WP_179912863.1">
    <property type="nucleotide sequence ID" value="NZ_JACBYE010000010.1"/>
</dbReference>
<evidence type="ECO:0000313" key="6">
    <source>
        <dbReference type="Proteomes" id="UP000561011"/>
    </source>
</evidence>
<dbReference type="Proteomes" id="UP000561011">
    <property type="component" value="Unassembled WGS sequence"/>
</dbReference>
<feature type="region of interest" description="Disordered" evidence="3">
    <location>
        <begin position="166"/>
        <end position="189"/>
    </location>
</feature>
<dbReference type="AlphaFoldDB" id="A0A853ETU9"/>